<dbReference type="GO" id="GO:0016491">
    <property type="term" value="F:oxidoreductase activity"/>
    <property type="evidence" value="ECO:0007669"/>
    <property type="project" value="InterPro"/>
</dbReference>
<protein>
    <recommendedName>
        <fullName evidence="2">Nitroreductase domain-containing protein</fullName>
    </recommendedName>
</protein>
<dbReference type="NCBIfam" id="TIGR03605">
    <property type="entry name" value="antibiot_sagB"/>
    <property type="match status" value="1"/>
</dbReference>
<sequence>MTERPFDDSVTFEYLYELYHKNLSSVVSGSALEPEASSEASSSPADKQYQRAPQVSLPQPDSATVPTAIQRRASYRESERRPITATELATLLTYTYGEIREADGEPRRPVASGGACYPLELYPIVLDSPDIDAGIYHYNGEAGALEQLAEGDYSDWLEAHWTWITSADTVAAAIVITALPGRSADRYGEMGYLLAAVEAGAVIQNTQLLATELDIGSRPHNGIQYRALREQLRLRSEEYVLSTVVFAGTPPERGD</sequence>
<dbReference type="Pfam" id="PF00881">
    <property type="entry name" value="Nitroreductase"/>
    <property type="match status" value="1"/>
</dbReference>
<feature type="region of interest" description="Disordered" evidence="1">
    <location>
        <begin position="34"/>
        <end position="64"/>
    </location>
</feature>
<evidence type="ECO:0000256" key="1">
    <source>
        <dbReference type="SAM" id="MobiDB-lite"/>
    </source>
</evidence>
<evidence type="ECO:0000259" key="2">
    <source>
        <dbReference type="Pfam" id="PF00881"/>
    </source>
</evidence>
<dbReference type="EMBL" id="QMDW01000004">
    <property type="protein sequence ID" value="RJX50769.1"/>
    <property type="molecule type" value="Genomic_DNA"/>
</dbReference>
<evidence type="ECO:0000313" key="3">
    <source>
        <dbReference type="EMBL" id="RJX50769.1"/>
    </source>
</evidence>
<dbReference type="InterPro" id="IPR052544">
    <property type="entry name" value="Bacteriocin_Proc_Enz"/>
</dbReference>
<keyword evidence="4" id="KW-1185">Reference proteome</keyword>
<accession>A0A3A6Q1V2</accession>
<dbReference type="RefSeq" id="WP_120083568.1">
    <property type="nucleotide sequence ID" value="NZ_QMDW01000004.1"/>
</dbReference>
<evidence type="ECO:0000313" key="4">
    <source>
        <dbReference type="Proteomes" id="UP000281564"/>
    </source>
</evidence>
<feature type="compositionally biased region" description="Low complexity" evidence="1">
    <location>
        <begin position="34"/>
        <end position="45"/>
    </location>
</feature>
<dbReference type="AlphaFoldDB" id="A0A3A6Q1V2"/>
<dbReference type="PANTHER" id="PTHR43745:SF2">
    <property type="entry name" value="NITROREDUCTASE MJ1384-RELATED"/>
    <property type="match status" value="1"/>
</dbReference>
<dbReference type="InterPro" id="IPR000415">
    <property type="entry name" value="Nitroreductase-like"/>
</dbReference>
<dbReference type="InterPro" id="IPR029479">
    <property type="entry name" value="Nitroreductase"/>
</dbReference>
<reference evidence="3 4" key="1">
    <citation type="submission" date="2018-06" db="EMBL/GenBank/DDBJ databases">
        <title>Halonotius sp. F13-13 a new haloarchaeeon isolated from a solar saltern from Isla Cristina, Huelva, Spain.</title>
        <authorList>
            <person name="Duran-Viseras A."/>
            <person name="Sanchez-Porro C."/>
            <person name="Ventosa A."/>
        </authorList>
    </citation>
    <scope>NUCLEOTIDE SEQUENCE [LARGE SCALE GENOMIC DNA]</scope>
    <source>
        <strain evidence="3 4">CECT 7525</strain>
    </source>
</reference>
<dbReference type="OrthoDB" id="10206at2157"/>
<gene>
    <name evidence="3" type="ORF">DP106_04005</name>
</gene>
<feature type="compositionally biased region" description="Polar residues" evidence="1">
    <location>
        <begin position="51"/>
        <end position="64"/>
    </location>
</feature>
<dbReference type="Gene3D" id="3.40.109.10">
    <property type="entry name" value="NADH Oxidase"/>
    <property type="match status" value="1"/>
</dbReference>
<dbReference type="SUPFAM" id="SSF55469">
    <property type="entry name" value="FMN-dependent nitroreductase-like"/>
    <property type="match status" value="1"/>
</dbReference>
<proteinExistence type="predicted"/>
<name>A0A3A6Q1V2_9EURY</name>
<comment type="caution">
    <text evidence="3">The sequence shown here is derived from an EMBL/GenBank/DDBJ whole genome shotgun (WGS) entry which is preliminary data.</text>
</comment>
<feature type="domain" description="Nitroreductase" evidence="2">
    <location>
        <begin position="69"/>
        <end position="244"/>
    </location>
</feature>
<organism evidence="3 4">
    <name type="scientific">Halonotius pteroides</name>
    <dbReference type="NCBI Taxonomy" id="268735"/>
    <lineage>
        <taxon>Archaea</taxon>
        <taxon>Methanobacteriati</taxon>
        <taxon>Methanobacteriota</taxon>
        <taxon>Stenosarchaea group</taxon>
        <taxon>Halobacteria</taxon>
        <taxon>Halobacteriales</taxon>
        <taxon>Haloferacaceae</taxon>
        <taxon>Halonotius</taxon>
    </lineage>
</organism>
<dbReference type="CDD" id="cd02142">
    <property type="entry name" value="McbC_SagB-like_oxidoreductase"/>
    <property type="match status" value="1"/>
</dbReference>
<dbReference type="PANTHER" id="PTHR43745">
    <property type="entry name" value="NITROREDUCTASE MJ1384-RELATED"/>
    <property type="match status" value="1"/>
</dbReference>
<dbReference type="InterPro" id="IPR020051">
    <property type="entry name" value="SagB-type_dehydrogenase"/>
</dbReference>
<dbReference type="Proteomes" id="UP000281564">
    <property type="component" value="Unassembled WGS sequence"/>
</dbReference>